<sequence length="322" mass="35693">MNRRTLLLSVGAVCAGAAGCTELEEAGERISAATGPDRPWANLPVTVTLDDQTEVGREGFEGLLLDAMVYWEDHSEEYAGYEIEYTFEPTLDDHEDADIVVELVEDVQTCSVEGHDQEAVGCAPVITGSAPETARVEIKDGFSDDLTLVTIKHELGHTLGLGHDDEPQSIMSADPADRIPDYETRVDIHERYRETVGRINEGTSRFNEGIEYRGDQEWEAAIEPFEQAAEHYDWSHAELVEMREDAESIEADGAVELLGEAESFTRYYGEAARLFAEEVKARDDGSLVDAEQYQNEAREAFEAAQEYDVEVGYTLAEALGLQ</sequence>
<evidence type="ECO:0000313" key="1">
    <source>
        <dbReference type="EMBL" id="MCL9813945.1"/>
    </source>
</evidence>
<dbReference type="Gene3D" id="3.40.390.10">
    <property type="entry name" value="Collagenase (Catalytic Domain)"/>
    <property type="match status" value="1"/>
</dbReference>
<accession>A0AAE3FRV7</accession>
<keyword evidence="2" id="KW-1185">Reference proteome</keyword>
<comment type="caution">
    <text evidence="1">The sequence shown here is derived from an EMBL/GenBank/DDBJ whole genome shotgun (WGS) entry which is preliminary data.</text>
</comment>
<proteinExistence type="predicted"/>
<dbReference type="RefSeq" id="WP_250596682.1">
    <property type="nucleotide sequence ID" value="NZ_JAKRVY010000004.1"/>
</dbReference>
<dbReference type="PROSITE" id="PS51257">
    <property type="entry name" value="PROKAR_LIPOPROTEIN"/>
    <property type="match status" value="1"/>
</dbReference>
<organism evidence="1 2">
    <name type="scientific">Natranaeroarchaeum aerophilus</name>
    <dbReference type="NCBI Taxonomy" id="2917711"/>
    <lineage>
        <taxon>Archaea</taxon>
        <taxon>Methanobacteriati</taxon>
        <taxon>Methanobacteriota</taxon>
        <taxon>Stenosarchaea group</taxon>
        <taxon>Halobacteria</taxon>
        <taxon>Halobacteriales</taxon>
        <taxon>Natronoarchaeaceae</taxon>
        <taxon>Natranaeroarchaeum</taxon>
    </lineage>
</organism>
<dbReference type="GO" id="GO:0008237">
    <property type="term" value="F:metallopeptidase activity"/>
    <property type="evidence" value="ECO:0007669"/>
    <property type="project" value="InterPro"/>
</dbReference>
<name>A0AAE3FRV7_9EURY</name>
<evidence type="ECO:0008006" key="3">
    <source>
        <dbReference type="Google" id="ProtNLM"/>
    </source>
</evidence>
<dbReference type="EMBL" id="JAKRVY010000004">
    <property type="protein sequence ID" value="MCL9813945.1"/>
    <property type="molecule type" value="Genomic_DNA"/>
</dbReference>
<dbReference type="Proteomes" id="UP001202674">
    <property type="component" value="Unassembled WGS sequence"/>
</dbReference>
<dbReference type="AlphaFoldDB" id="A0AAE3FRV7"/>
<protein>
    <recommendedName>
        <fullName evidence="3">Matrixin</fullName>
    </recommendedName>
</protein>
<reference evidence="1 2" key="1">
    <citation type="journal article" date="2022" name="Syst. Appl. Microbiol.">
        <title>Natronocalculus amylovorans gen. nov., sp. nov., and Natranaeroarchaeum aerophilus sp. nov., dominant culturable amylolytic natronoarchaea from hypersaline soda lakes in southwestern Siberia.</title>
        <authorList>
            <person name="Sorokin D.Y."/>
            <person name="Elcheninov A.G."/>
            <person name="Khizhniak T.V."/>
            <person name="Koenen M."/>
            <person name="Bale N.J."/>
            <person name="Damste J.S.S."/>
            <person name="Kublanov I.V."/>
        </authorList>
    </citation>
    <scope>NUCLEOTIDE SEQUENCE [LARGE SCALE GENOMIC DNA]</scope>
    <source>
        <strain evidence="1 2">AArc-St1-1</strain>
    </source>
</reference>
<dbReference type="InterPro" id="IPR024079">
    <property type="entry name" value="MetalloPept_cat_dom_sf"/>
</dbReference>
<evidence type="ECO:0000313" key="2">
    <source>
        <dbReference type="Proteomes" id="UP001202674"/>
    </source>
</evidence>
<dbReference type="SUPFAM" id="SSF55486">
    <property type="entry name" value="Metalloproteases ('zincins'), catalytic domain"/>
    <property type="match status" value="1"/>
</dbReference>
<gene>
    <name evidence="1" type="ORF">AArcSt11_09800</name>
</gene>